<comment type="caution">
    <text evidence="2">The sequence shown here is derived from an EMBL/GenBank/DDBJ whole genome shotgun (WGS) entry which is preliminary data.</text>
</comment>
<dbReference type="STRING" id="1560234.SP90_15845"/>
<dbReference type="PROSITE" id="PS51257">
    <property type="entry name" value="PROKAR_LIPOPROTEIN"/>
    <property type="match status" value="1"/>
</dbReference>
<dbReference type="EMBL" id="JXMS01000038">
    <property type="protein sequence ID" value="OBQ45848.1"/>
    <property type="molecule type" value="Genomic_DNA"/>
</dbReference>
<keyword evidence="3" id="KW-1185">Reference proteome</keyword>
<protein>
    <recommendedName>
        <fullName evidence="4">Lipoprotein</fullName>
    </recommendedName>
</protein>
<evidence type="ECO:0008006" key="4">
    <source>
        <dbReference type="Google" id="ProtNLM"/>
    </source>
</evidence>
<evidence type="ECO:0000313" key="2">
    <source>
        <dbReference type="EMBL" id="OBQ45848.1"/>
    </source>
</evidence>
<dbReference type="RefSeq" id="WP_066858625.1">
    <property type="nucleotide sequence ID" value="NZ_JXMS01000038.1"/>
</dbReference>
<evidence type="ECO:0000313" key="3">
    <source>
        <dbReference type="Proteomes" id="UP000091979"/>
    </source>
</evidence>
<evidence type="ECO:0000256" key="1">
    <source>
        <dbReference type="SAM" id="SignalP"/>
    </source>
</evidence>
<feature type="chain" id="PRO_5008600433" description="Lipoprotein" evidence="1">
    <location>
        <begin position="25"/>
        <end position="147"/>
    </location>
</feature>
<reference evidence="2 3" key="1">
    <citation type="submission" date="2015-01" db="EMBL/GenBank/DDBJ databases">
        <title>Desulfovibrio sp. JC271 draft genome sequence.</title>
        <authorList>
            <person name="Shivani Y."/>
            <person name="Subhash Y."/>
            <person name="Sasikala C."/>
            <person name="Ramana C.V."/>
        </authorList>
    </citation>
    <scope>NUCLEOTIDE SEQUENCE [LARGE SCALE GENOMIC DNA]</scope>
    <source>
        <strain evidence="2 3">JC271</strain>
    </source>
</reference>
<accession>A0A1B7X925</accession>
<feature type="signal peptide" evidence="1">
    <location>
        <begin position="1"/>
        <end position="24"/>
    </location>
</feature>
<keyword evidence="1" id="KW-0732">Signal</keyword>
<name>A0A1B7X925_9BACT</name>
<dbReference type="PATRIC" id="fig|1560234.3.peg.2466"/>
<sequence length="147" mass="16002">MTPNKRLICITAASILLMALTACGFKSDPTPASTSDNFRWASIKTSVQPPCINVTGDINGNVTNVDEVLIELQKAGEEADCPTCPFKSDEEFVFTPGELGLISNSGRFDTSICPTEISSLYRMKVTAKSKYFGMPDAVSKEYFVEMP</sequence>
<proteinExistence type="predicted"/>
<gene>
    <name evidence="2" type="ORF">SP90_15845</name>
</gene>
<dbReference type="OrthoDB" id="5470981at2"/>
<dbReference type="Proteomes" id="UP000091979">
    <property type="component" value="Unassembled WGS sequence"/>
</dbReference>
<organism evidence="2 3">
    <name type="scientific">Halodesulfovibrio spirochaetisodalis</name>
    <dbReference type="NCBI Taxonomy" id="1560234"/>
    <lineage>
        <taxon>Bacteria</taxon>
        <taxon>Pseudomonadati</taxon>
        <taxon>Thermodesulfobacteriota</taxon>
        <taxon>Desulfovibrionia</taxon>
        <taxon>Desulfovibrionales</taxon>
        <taxon>Desulfovibrionaceae</taxon>
        <taxon>Halodesulfovibrio</taxon>
    </lineage>
</organism>
<dbReference type="AlphaFoldDB" id="A0A1B7X925"/>